<proteinExistence type="predicted"/>
<reference evidence="2 3" key="1">
    <citation type="submission" date="2021-01" db="EMBL/GenBank/DDBJ databases">
        <title>Whole genome shotgun sequence of Catellatospora coxensis NBRC 107359.</title>
        <authorList>
            <person name="Komaki H."/>
            <person name="Tamura T."/>
        </authorList>
    </citation>
    <scope>NUCLEOTIDE SEQUENCE [LARGE SCALE GENOMIC DNA]</scope>
    <source>
        <strain evidence="2 3">NBRC 107359</strain>
    </source>
</reference>
<accession>A0A8J3P4G0</accession>
<feature type="transmembrane region" description="Helical" evidence="1">
    <location>
        <begin position="165"/>
        <end position="184"/>
    </location>
</feature>
<keyword evidence="1" id="KW-0812">Transmembrane</keyword>
<name>A0A8J3P4G0_9ACTN</name>
<feature type="transmembrane region" description="Helical" evidence="1">
    <location>
        <begin position="300"/>
        <end position="317"/>
    </location>
</feature>
<dbReference type="Proteomes" id="UP000630887">
    <property type="component" value="Unassembled WGS sequence"/>
</dbReference>
<feature type="transmembrane region" description="Helical" evidence="1">
    <location>
        <begin position="190"/>
        <end position="211"/>
    </location>
</feature>
<evidence type="ECO:0000256" key="1">
    <source>
        <dbReference type="SAM" id="Phobius"/>
    </source>
</evidence>
<feature type="transmembrane region" description="Helical" evidence="1">
    <location>
        <begin position="114"/>
        <end position="132"/>
    </location>
</feature>
<evidence type="ECO:0000313" key="2">
    <source>
        <dbReference type="EMBL" id="GIG03332.1"/>
    </source>
</evidence>
<organism evidence="2 3">
    <name type="scientific">Catellatospora coxensis</name>
    <dbReference type="NCBI Taxonomy" id="310354"/>
    <lineage>
        <taxon>Bacteria</taxon>
        <taxon>Bacillati</taxon>
        <taxon>Actinomycetota</taxon>
        <taxon>Actinomycetes</taxon>
        <taxon>Micromonosporales</taxon>
        <taxon>Micromonosporaceae</taxon>
        <taxon>Catellatospora</taxon>
    </lineage>
</organism>
<gene>
    <name evidence="2" type="ORF">Cco03nite_00320</name>
</gene>
<keyword evidence="1" id="KW-1133">Transmembrane helix</keyword>
<dbReference type="RefSeq" id="WP_203687818.1">
    <property type="nucleotide sequence ID" value="NZ_BAAALC010000019.1"/>
</dbReference>
<sequence>MIRRWQTSGYLAVLLAILGATALGLASARVNTVVREGERVPARVVDTIGLPGRYGADGSSYFVEVEACAEARCEQFWLTLAWPSSALRKGDEVRISIIRTHARVAAGDAYTSDIVLALAPYLLWLGAGVLFARWGRGFRARRAESRRPVVRQSDRAVVCQIEPWAIIYGGPFVIGLAVAGYLGWPLTTDNVLMLVAVFGPVLALIGVFGVARRVVVLPERVKVLGAVTELSIPRSRIMSTEVSAFSHTAYVVLRECEGGGTVKRELPGLFRKNNTELDELLAAVVEAPNACRPVTRRPRWSTIILLVLPLVAIIGVAR</sequence>
<evidence type="ECO:0000313" key="3">
    <source>
        <dbReference type="Proteomes" id="UP000630887"/>
    </source>
</evidence>
<dbReference type="AlphaFoldDB" id="A0A8J3P4G0"/>
<keyword evidence="1" id="KW-0472">Membrane</keyword>
<comment type="caution">
    <text evidence="2">The sequence shown here is derived from an EMBL/GenBank/DDBJ whole genome shotgun (WGS) entry which is preliminary data.</text>
</comment>
<protein>
    <submittedName>
        <fullName evidence="2">Uncharacterized protein</fullName>
    </submittedName>
</protein>
<dbReference type="EMBL" id="BONI01000001">
    <property type="protein sequence ID" value="GIG03332.1"/>
    <property type="molecule type" value="Genomic_DNA"/>
</dbReference>
<keyword evidence="3" id="KW-1185">Reference proteome</keyword>